<sequence length="354" mass="39727">MNRCTPCSHQQRQQQISVWDKLQHYGGVFLDMTKPEQQYKAAQAVCNFLNSANAPSIEELTTSGLISAMLQCLIRTRCAVLQLQLLSALYVISSLTEDHRLLVRQAGPVPQLVAMLNSEESQVCEMVMRLLCRIIKDNPSECDAMCTIGGTAPLLAKMLSPSVKAALNVIQKLSLGSQYCVNVLFEHNIIFFIKSLLLQEGVDADIHVQALMLLCYMIQGGNQGQMRKILESNILPLLIGVLRSDSPDVRRVAAGTIYELLVETDPKLESSRENVLQILSILCDYVRLEELWVFNIIYDILMFFKGSAVELIYTFNDSDSLRKIQEMTTNSNQQVSLLAAHIVHFCHSNQIISF</sequence>
<organism evidence="4 5">
    <name type="scientific">Glossina pallidipes</name>
    <name type="common">Tsetse fly</name>
    <dbReference type="NCBI Taxonomy" id="7398"/>
    <lineage>
        <taxon>Eukaryota</taxon>
        <taxon>Metazoa</taxon>
        <taxon>Ecdysozoa</taxon>
        <taxon>Arthropoda</taxon>
        <taxon>Hexapoda</taxon>
        <taxon>Insecta</taxon>
        <taxon>Pterygota</taxon>
        <taxon>Neoptera</taxon>
        <taxon>Endopterygota</taxon>
        <taxon>Diptera</taxon>
        <taxon>Brachycera</taxon>
        <taxon>Muscomorpha</taxon>
        <taxon>Hippoboscoidea</taxon>
        <taxon>Glossinidae</taxon>
        <taxon>Glossina</taxon>
    </lineage>
</organism>
<keyword evidence="2" id="KW-0813">Transport</keyword>
<protein>
    <recommendedName>
        <fullName evidence="6">Armadillo repeat-containing domain-containing protein</fullName>
    </recommendedName>
</protein>
<dbReference type="AlphaFoldDB" id="A0A1A9ZJL9"/>
<dbReference type="InterPro" id="IPR016024">
    <property type="entry name" value="ARM-type_fold"/>
</dbReference>
<dbReference type="STRING" id="7398.A0A1A9ZJL9"/>
<evidence type="ECO:0008006" key="6">
    <source>
        <dbReference type="Google" id="ProtNLM"/>
    </source>
</evidence>
<dbReference type="SUPFAM" id="SSF48371">
    <property type="entry name" value="ARM repeat"/>
    <property type="match status" value="1"/>
</dbReference>
<evidence type="ECO:0000256" key="2">
    <source>
        <dbReference type="ARBA" id="ARBA00022448"/>
    </source>
</evidence>
<name>A0A1A9ZJL9_GLOPL</name>
<dbReference type="PANTHER" id="PTHR23316">
    <property type="entry name" value="IMPORTIN ALPHA"/>
    <property type="match status" value="1"/>
</dbReference>
<dbReference type="Gene3D" id="1.25.10.10">
    <property type="entry name" value="Leucine-rich Repeat Variant"/>
    <property type="match status" value="1"/>
</dbReference>
<dbReference type="InterPro" id="IPR000225">
    <property type="entry name" value="Armadillo"/>
</dbReference>
<dbReference type="Pfam" id="PF00514">
    <property type="entry name" value="Arm"/>
    <property type="match status" value="1"/>
</dbReference>
<dbReference type="SMART" id="SM00185">
    <property type="entry name" value="ARM"/>
    <property type="match status" value="4"/>
</dbReference>
<dbReference type="EnsemblMetazoa" id="GPAI016906-RA">
    <property type="protein sequence ID" value="GPAI016906-PA"/>
    <property type="gene ID" value="GPAI016906"/>
</dbReference>
<evidence type="ECO:0000256" key="3">
    <source>
        <dbReference type="ARBA" id="ARBA00022927"/>
    </source>
</evidence>
<evidence type="ECO:0000313" key="5">
    <source>
        <dbReference type="Proteomes" id="UP000092445"/>
    </source>
</evidence>
<reference evidence="4" key="2">
    <citation type="submission" date="2020-05" db="UniProtKB">
        <authorList>
            <consortium name="EnsemblMetazoa"/>
        </authorList>
    </citation>
    <scope>IDENTIFICATION</scope>
    <source>
        <strain evidence="4">IAEA</strain>
    </source>
</reference>
<keyword evidence="3" id="KW-0653">Protein transport</keyword>
<evidence type="ECO:0000313" key="4">
    <source>
        <dbReference type="EnsemblMetazoa" id="GPAI016906-PA"/>
    </source>
</evidence>
<proteinExistence type="inferred from homology"/>
<comment type="similarity">
    <text evidence="1">Belongs to the importin alpha family.</text>
</comment>
<dbReference type="InterPro" id="IPR011989">
    <property type="entry name" value="ARM-like"/>
</dbReference>
<keyword evidence="5" id="KW-1185">Reference proteome</keyword>
<accession>A0A1A9ZJL9</accession>
<dbReference type="GO" id="GO:0015031">
    <property type="term" value="P:protein transport"/>
    <property type="evidence" value="ECO:0007669"/>
    <property type="project" value="UniProtKB-KW"/>
</dbReference>
<evidence type="ECO:0000256" key="1">
    <source>
        <dbReference type="ARBA" id="ARBA00010394"/>
    </source>
</evidence>
<dbReference type="Proteomes" id="UP000092445">
    <property type="component" value="Unassembled WGS sequence"/>
</dbReference>
<reference evidence="5" key="1">
    <citation type="submission" date="2014-03" db="EMBL/GenBank/DDBJ databases">
        <authorList>
            <person name="Aksoy S."/>
            <person name="Warren W."/>
            <person name="Wilson R.K."/>
        </authorList>
    </citation>
    <scope>NUCLEOTIDE SEQUENCE [LARGE SCALE GENOMIC DNA]</scope>
    <source>
        <strain evidence="5">IAEA</strain>
    </source>
</reference>
<dbReference type="VEuPathDB" id="VectorBase:GPAI016906"/>